<dbReference type="InterPro" id="IPR003593">
    <property type="entry name" value="AAA+_ATPase"/>
</dbReference>
<keyword evidence="4" id="KW-0804">Transcription</keyword>
<gene>
    <name evidence="8" type="ORF">HMPREF1074_04523</name>
</gene>
<dbReference type="HOGENOM" id="CLU_000445_0_4_10"/>
<dbReference type="PRINTS" id="PR01590">
    <property type="entry name" value="HTHFIS"/>
</dbReference>
<evidence type="ECO:0000256" key="5">
    <source>
        <dbReference type="PROSITE-ProRule" id="PRU00169"/>
    </source>
</evidence>
<dbReference type="GO" id="GO:0006355">
    <property type="term" value="P:regulation of DNA-templated transcription"/>
    <property type="evidence" value="ECO:0007669"/>
    <property type="project" value="InterPro"/>
</dbReference>
<dbReference type="InterPro" id="IPR058031">
    <property type="entry name" value="AAA_lid_NorR"/>
</dbReference>
<dbReference type="InterPro" id="IPR011006">
    <property type="entry name" value="CheY-like_superfamily"/>
</dbReference>
<dbReference type="SUPFAM" id="SSF46689">
    <property type="entry name" value="Homeodomain-like"/>
    <property type="match status" value="1"/>
</dbReference>
<dbReference type="SMART" id="SM00448">
    <property type="entry name" value="REC"/>
    <property type="match status" value="1"/>
</dbReference>
<keyword evidence="5" id="KW-0597">Phosphoprotein</keyword>
<dbReference type="Gene3D" id="3.40.50.2300">
    <property type="match status" value="1"/>
</dbReference>
<dbReference type="SUPFAM" id="SSF52540">
    <property type="entry name" value="P-loop containing nucleoside triphosphate hydrolases"/>
    <property type="match status" value="1"/>
</dbReference>
<dbReference type="CDD" id="cd00156">
    <property type="entry name" value="REC"/>
    <property type="match status" value="1"/>
</dbReference>
<evidence type="ECO:0000259" key="6">
    <source>
        <dbReference type="PROSITE" id="PS50045"/>
    </source>
</evidence>
<evidence type="ECO:0000256" key="3">
    <source>
        <dbReference type="ARBA" id="ARBA00023015"/>
    </source>
</evidence>
<dbReference type="GO" id="GO:0005524">
    <property type="term" value="F:ATP binding"/>
    <property type="evidence" value="ECO:0007669"/>
    <property type="project" value="UniProtKB-KW"/>
</dbReference>
<reference evidence="8 9" key="1">
    <citation type="submission" date="2012-02" db="EMBL/GenBank/DDBJ databases">
        <title>The Genome Sequence of Bacteroides xylanisolvens CL03T12C04.</title>
        <authorList>
            <consortium name="The Broad Institute Genome Sequencing Platform"/>
            <person name="Earl A."/>
            <person name="Ward D."/>
            <person name="Feldgarden M."/>
            <person name="Gevers D."/>
            <person name="Zitomersky N.L."/>
            <person name="Coyne M.J."/>
            <person name="Comstock L.E."/>
            <person name="Young S.K."/>
            <person name="Zeng Q."/>
            <person name="Gargeya S."/>
            <person name="Fitzgerald M."/>
            <person name="Haas B."/>
            <person name="Abouelleil A."/>
            <person name="Alvarado L."/>
            <person name="Arachchi H.M."/>
            <person name="Berlin A."/>
            <person name="Chapman S.B."/>
            <person name="Gearin G."/>
            <person name="Goldberg J."/>
            <person name="Griggs A."/>
            <person name="Gujja S."/>
            <person name="Hansen M."/>
            <person name="Heiman D."/>
            <person name="Howarth C."/>
            <person name="Larimer J."/>
            <person name="Lui A."/>
            <person name="MacDonald P.J.P."/>
            <person name="McCowen C."/>
            <person name="Montmayeur A."/>
            <person name="Murphy C."/>
            <person name="Neiman D."/>
            <person name="Pearson M."/>
            <person name="Priest M."/>
            <person name="Roberts A."/>
            <person name="Saif S."/>
            <person name="Shea T."/>
            <person name="Sisk P."/>
            <person name="Stolte C."/>
            <person name="Sykes S."/>
            <person name="Wortman J."/>
            <person name="Nusbaum C."/>
            <person name="Birren B."/>
        </authorList>
    </citation>
    <scope>NUCLEOTIDE SEQUENCE [LARGE SCALE GENOMIC DNA]</scope>
    <source>
        <strain evidence="8 9">CL03T12C04</strain>
    </source>
</reference>
<keyword evidence="2" id="KW-0067">ATP-binding</keyword>
<evidence type="ECO:0008006" key="10">
    <source>
        <dbReference type="Google" id="ProtNLM"/>
    </source>
</evidence>
<dbReference type="Proteomes" id="UP000003566">
    <property type="component" value="Unassembled WGS sequence"/>
</dbReference>
<dbReference type="PANTHER" id="PTHR32071">
    <property type="entry name" value="TRANSCRIPTIONAL REGULATORY PROTEIN"/>
    <property type="match status" value="1"/>
</dbReference>
<evidence type="ECO:0000256" key="1">
    <source>
        <dbReference type="ARBA" id="ARBA00022741"/>
    </source>
</evidence>
<evidence type="ECO:0000256" key="2">
    <source>
        <dbReference type="ARBA" id="ARBA00022840"/>
    </source>
</evidence>
<name>I9A9T5_9BACE</name>
<keyword evidence="1" id="KW-0547">Nucleotide-binding</keyword>
<dbReference type="Gene3D" id="1.10.10.60">
    <property type="entry name" value="Homeodomain-like"/>
    <property type="match status" value="1"/>
</dbReference>
<comment type="caution">
    <text evidence="8">The sequence shown here is derived from an EMBL/GenBank/DDBJ whole genome shotgun (WGS) entry which is preliminary data.</text>
</comment>
<dbReference type="SMART" id="SM00382">
    <property type="entry name" value="AAA"/>
    <property type="match status" value="1"/>
</dbReference>
<dbReference type="EMBL" id="AGXE01000032">
    <property type="protein sequence ID" value="EIY84092.1"/>
    <property type="molecule type" value="Genomic_DNA"/>
</dbReference>
<dbReference type="FunFam" id="3.40.50.300:FF:000006">
    <property type="entry name" value="DNA-binding transcriptional regulator NtrC"/>
    <property type="match status" value="1"/>
</dbReference>
<dbReference type="InterPro" id="IPR001789">
    <property type="entry name" value="Sig_transdc_resp-reg_receiver"/>
</dbReference>
<feature type="domain" description="Sigma-54 factor interaction" evidence="6">
    <location>
        <begin position="139"/>
        <end position="360"/>
    </location>
</feature>
<evidence type="ECO:0000313" key="9">
    <source>
        <dbReference type="Proteomes" id="UP000003566"/>
    </source>
</evidence>
<dbReference type="InterPro" id="IPR027417">
    <property type="entry name" value="P-loop_NTPase"/>
</dbReference>
<dbReference type="InterPro" id="IPR009057">
    <property type="entry name" value="Homeodomain-like_sf"/>
</dbReference>
<dbReference type="RefSeq" id="WP_008026378.1">
    <property type="nucleotide sequence ID" value="NZ_JAGHEF010000003.1"/>
</dbReference>
<dbReference type="InterPro" id="IPR025944">
    <property type="entry name" value="Sigma_54_int_dom_CS"/>
</dbReference>
<dbReference type="Pfam" id="PF02954">
    <property type="entry name" value="HTH_8"/>
    <property type="match status" value="1"/>
</dbReference>
<feature type="modified residue" description="4-aspartylphosphate" evidence="5">
    <location>
        <position position="53"/>
    </location>
</feature>
<evidence type="ECO:0000256" key="4">
    <source>
        <dbReference type="ARBA" id="ARBA00023163"/>
    </source>
</evidence>
<proteinExistence type="predicted"/>
<dbReference type="Pfam" id="PF00072">
    <property type="entry name" value="Response_reg"/>
    <property type="match status" value="1"/>
</dbReference>
<dbReference type="AlphaFoldDB" id="I9A9T5"/>
<dbReference type="Gene3D" id="3.40.50.300">
    <property type="entry name" value="P-loop containing nucleotide triphosphate hydrolases"/>
    <property type="match status" value="1"/>
</dbReference>
<accession>I9A9T5</accession>
<feature type="domain" description="Response regulatory" evidence="7">
    <location>
        <begin position="4"/>
        <end position="118"/>
    </location>
</feature>
<keyword evidence="3" id="KW-0805">Transcription regulation</keyword>
<dbReference type="PATRIC" id="fig|997892.3.peg.4628"/>
<dbReference type="PROSITE" id="PS50045">
    <property type="entry name" value="SIGMA54_INTERACT_4"/>
    <property type="match status" value="1"/>
</dbReference>
<organism evidence="8 9">
    <name type="scientific">Bacteroides xylanisolvens CL03T12C04</name>
    <dbReference type="NCBI Taxonomy" id="997892"/>
    <lineage>
        <taxon>Bacteria</taxon>
        <taxon>Pseudomonadati</taxon>
        <taxon>Bacteroidota</taxon>
        <taxon>Bacteroidia</taxon>
        <taxon>Bacteroidales</taxon>
        <taxon>Bacteroidaceae</taxon>
        <taxon>Bacteroides</taxon>
    </lineage>
</organism>
<dbReference type="GO" id="GO:0043565">
    <property type="term" value="F:sequence-specific DNA binding"/>
    <property type="evidence" value="ECO:0007669"/>
    <property type="project" value="InterPro"/>
</dbReference>
<evidence type="ECO:0000313" key="8">
    <source>
        <dbReference type="EMBL" id="EIY84092.1"/>
    </source>
</evidence>
<dbReference type="PROSITE" id="PS50110">
    <property type="entry name" value="RESPONSE_REGULATORY"/>
    <property type="match status" value="1"/>
</dbReference>
<protein>
    <recommendedName>
        <fullName evidence="10">Sigma-54 factor interaction domain-containing protein</fullName>
    </recommendedName>
</protein>
<dbReference type="SUPFAM" id="SSF52172">
    <property type="entry name" value="CheY-like"/>
    <property type="match status" value="1"/>
</dbReference>
<dbReference type="Gene3D" id="1.10.8.60">
    <property type="match status" value="1"/>
</dbReference>
<dbReference type="InterPro" id="IPR002197">
    <property type="entry name" value="HTH_Fis"/>
</dbReference>
<dbReference type="Pfam" id="PF25601">
    <property type="entry name" value="AAA_lid_14"/>
    <property type="match status" value="1"/>
</dbReference>
<dbReference type="PANTHER" id="PTHR32071:SF81">
    <property type="entry name" value="PROPIONATE CATABOLISM OPERON REGULATORY PROTEIN"/>
    <property type="match status" value="1"/>
</dbReference>
<sequence>MKKKILVVEDNLLLSEILDKWLVKAGYEVLIAGDEPLARKLIQENNLALILSDVRLPDGDGIKLLEWLMKENRQIPFIVMTEYASFADAVYAVKLGAQDYLSKPVFQEQLLDLLYKILKSPAIVRKDRVIFERGSIKAKEVERLARKVAPSEMSVMILGPNGSGKEFVAHTVHKYSRRSDGPFVAVNCGGIPKELGVSEFFGHVKGAFTGANRNVSGYFESACGGTLFLDEIGNMPYELQTLLLRVLQERTYSPVGSRRIYEADVRIIAATNEDLTKAMSEGRFREDLYYRLAEFEVYQPSLSECSEDILPLANFFCGQYSKELKREITGFTDEAQTVMLTYGWPGNVRELSNRVKRGVLLADAPLLSCEDLGLNRFSIPGGYVSDKAISRMKIEEQEKDSVISALKRTGGNITRAAKLLGVSRRTLYNRMFKYGLK</sequence>
<dbReference type="GO" id="GO:0000160">
    <property type="term" value="P:phosphorelay signal transduction system"/>
    <property type="evidence" value="ECO:0007669"/>
    <property type="project" value="InterPro"/>
</dbReference>
<dbReference type="CDD" id="cd00009">
    <property type="entry name" value="AAA"/>
    <property type="match status" value="1"/>
</dbReference>
<dbReference type="PROSITE" id="PS00688">
    <property type="entry name" value="SIGMA54_INTERACT_3"/>
    <property type="match status" value="1"/>
</dbReference>
<evidence type="ECO:0000259" key="7">
    <source>
        <dbReference type="PROSITE" id="PS50110"/>
    </source>
</evidence>
<dbReference type="InterPro" id="IPR002078">
    <property type="entry name" value="Sigma_54_int"/>
</dbReference>
<dbReference type="Pfam" id="PF00158">
    <property type="entry name" value="Sigma54_activat"/>
    <property type="match status" value="1"/>
</dbReference>